<gene>
    <name evidence="1" type="ORF">CEV32_2481</name>
</gene>
<dbReference type="AlphaFoldDB" id="A0A256F5D0"/>
<accession>A0A256F5D0</accession>
<evidence type="ECO:0000313" key="1">
    <source>
        <dbReference type="EMBL" id="OYR10044.1"/>
    </source>
</evidence>
<proteinExistence type="predicted"/>
<keyword evidence="2" id="KW-1185">Reference proteome</keyword>
<comment type="caution">
    <text evidence="1">The sequence shown here is derived from an EMBL/GenBank/DDBJ whole genome shotgun (WGS) entry which is preliminary data.</text>
</comment>
<name>A0A256F5D0_9HYPH</name>
<protein>
    <submittedName>
        <fullName evidence="1">Uncharacterized protein</fullName>
    </submittedName>
</protein>
<dbReference type="Proteomes" id="UP000216345">
    <property type="component" value="Unassembled WGS sequence"/>
</dbReference>
<reference evidence="1 2" key="1">
    <citation type="submission" date="2017-07" db="EMBL/GenBank/DDBJ databases">
        <title>Phylogenetic study on the rhizospheric bacterium Ochrobactrum sp. A44.</title>
        <authorList>
            <person name="Krzyzanowska D.M."/>
            <person name="Ossowicki A."/>
            <person name="Rajewska M."/>
            <person name="Maciag T."/>
            <person name="Kaczynski Z."/>
            <person name="Czerwicka M."/>
            <person name="Jafra S."/>
        </authorList>
    </citation>
    <scope>NUCLEOTIDE SEQUENCE [LARGE SCALE GENOMIC DNA]</scope>
    <source>
        <strain evidence="1 2">PR17</strain>
    </source>
</reference>
<sequence length="38" mass="4073">MTTASFNGEQALNKKAWALQGLLSVLSILIRTHSVVSS</sequence>
<organism evidence="1 2">
    <name type="scientific">Brucella rhizosphaerae</name>
    <dbReference type="NCBI Taxonomy" id="571254"/>
    <lineage>
        <taxon>Bacteria</taxon>
        <taxon>Pseudomonadati</taxon>
        <taxon>Pseudomonadota</taxon>
        <taxon>Alphaproteobacteria</taxon>
        <taxon>Hyphomicrobiales</taxon>
        <taxon>Brucellaceae</taxon>
        <taxon>Brucella/Ochrobactrum group</taxon>
        <taxon>Brucella</taxon>
    </lineage>
</organism>
<dbReference type="EMBL" id="NNRK01000034">
    <property type="protein sequence ID" value="OYR10044.1"/>
    <property type="molecule type" value="Genomic_DNA"/>
</dbReference>
<evidence type="ECO:0000313" key="2">
    <source>
        <dbReference type="Proteomes" id="UP000216345"/>
    </source>
</evidence>